<evidence type="ECO:0000256" key="1">
    <source>
        <dbReference type="SAM" id="MobiDB-lite"/>
    </source>
</evidence>
<feature type="region of interest" description="Disordered" evidence="1">
    <location>
        <begin position="1"/>
        <end position="20"/>
    </location>
</feature>
<gene>
    <name evidence="2" type="ORF">Daus18300_001851</name>
</gene>
<organism evidence="2 3">
    <name type="scientific">Diaporthe australafricana</name>
    <dbReference type="NCBI Taxonomy" id="127596"/>
    <lineage>
        <taxon>Eukaryota</taxon>
        <taxon>Fungi</taxon>
        <taxon>Dikarya</taxon>
        <taxon>Ascomycota</taxon>
        <taxon>Pezizomycotina</taxon>
        <taxon>Sordariomycetes</taxon>
        <taxon>Sordariomycetidae</taxon>
        <taxon>Diaporthales</taxon>
        <taxon>Diaporthaceae</taxon>
        <taxon>Diaporthe</taxon>
    </lineage>
</organism>
<name>A0ABR3XTD8_9PEZI</name>
<dbReference type="EMBL" id="JAWRVE010000010">
    <property type="protein sequence ID" value="KAL1879272.1"/>
    <property type="molecule type" value="Genomic_DNA"/>
</dbReference>
<keyword evidence="3" id="KW-1185">Reference proteome</keyword>
<dbReference type="Proteomes" id="UP001583177">
    <property type="component" value="Unassembled WGS sequence"/>
</dbReference>
<evidence type="ECO:0000313" key="2">
    <source>
        <dbReference type="EMBL" id="KAL1879272.1"/>
    </source>
</evidence>
<feature type="compositionally biased region" description="Polar residues" evidence="1">
    <location>
        <begin position="9"/>
        <end position="20"/>
    </location>
</feature>
<proteinExistence type="predicted"/>
<accession>A0ABR3XTD8</accession>
<comment type="caution">
    <text evidence="2">The sequence shown here is derived from an EMBL/GenBank/DDBJ whole genome shotgun (WGS) entry which is preliminary data.</text>
</comment>
<reference evidence="2 3" key="1">
    <citation type="journal article" date="2024" name="IMA Fungus">
        <title>IMA Genome - F19 : A genome assembly and annotation guide to empower mycologists, including annotated draft genome sequences of Ceratocystis pirilliformis, Diaporthe australafricana, Fusarium ophioides, Paecilomyces lecythidis, and Sporothrix stenoceras.</title>
        <authorList>
            <person name="Aylward J."/>
            <person name="Wilson A.M."/>
            <person name="Visagie C.M."/>
            <person name="Spraker J."/>
            <person name="Barnes I."/>
            <person name="Buitendag C."/>
            <person name="Ceriani C."/>
            <person name="Del Mar Angel L."/>
            <person name="du Plessis D."/>
            <person name="Fuchs T."/>
            <person name="Gasser K."/>
            <person name="Kramer D."/>
            <person name="Li W."/>
            <person name="Munsamy K."/>
            <person name="Piso A."/>
            <person name="Price J.L."/>
            <person name="Sonnekus B."/>
            <person name="Thomas C."/>
            <person name="van der Nest A."/>
            <person name="van Dijk A."/>
            <person name="van Heerden A."/>
            <person name="van Vuuren N."/>
            <person name="Yilmaz N."/>
            <person name="Duong T.A."/>
            <person name="van der Merwe N.A."/>
            <person name="Wingfield M.J."/>
            <person name="Wingfield B.D."/>
        </authorList>
    </citation>
    <scope>NUCLEOTIDE SEQUENCE [LARGE SCALE GENOMIC DNA]</scope>
    <source>
        <strain evidence="2 3">CMW 18300</strain>
    </source>
</reference>
<evidence type="ECO:0000313" key="3">
    <source>
        <dbReference type="Proteomes" id="UP001583177"/>
    </source>
</evidence>
<sequence length="325" mass="36642">MSLPGADTSRPNLPAHTSSIIANPTTRGRYSTVHALLLIWDDEDDVVVRQSVDELRSVLDRHYHYMVEIDAIPSDEPTSSWRWLSRRLDRFMGENDQRDVLKIFFYNGRTQLNAERAMVLTSSTQTEQPCMIRWQHIQQYFEEAIADTLLIMDARYFARVPVPKRRIGMLEIIAAGSFEEHSSPIVRCAFTQILYEKLRTLAARMRPFSAADLHLGLSSEYPNIAQELNPERELISNFPAPLLVQAAASNLVPSIPLAPLGRSTLPSIESGSSPNGSSSSPGDQISVTVQLENVPDGDAWGDWLRLMPECIKEVRIEGRFRPALR</sequence>
<protein>
    <submittedName>
        <fullName evidence="2">Uncharacterized protein</fullName>
    </submittedName>
</protein>